<name>A0AAP4D2W1_9ENTR</name>
<evidence type="ECO:0000259" key="1">
    <source>
        <dbReference type="SMART" id="SM00507"/>
    </source>
</evidence>
<accession>A0AAP4D2W1</accession>
<keyword evidence="2" id="KW-0540">Nuclease</keyword>
<evidence type="ECO:0000313" key="2">
    <source>
        <dbReference type="EMBL" id="MDK9364196.1"/>
    </source>
</evidence>
<gene>
    <name evidence="2" type="ORF">QQF32_13415</name>
</gene>
<proteinExistence type="predicted"/>
<dbReference type="GO" id="GO:0004519">
    <property type="term" value="F:endonuclease activity"/>
    <property type="evidence" value="ECO:0007669"/>
    <property type="project" value="UniProtKB-KW"/>
</dbReference>
<dbReference type="InterPro" id="IPR003615">
    <property type="entry name" value="HNH_nuc"/>
</dbReference>
<evidence type="ECO:0000313" key="3">
    <source>
        <dbReference type="Proteomes" id="UP001223214"/>
    </source>
</evidence>
<sequence>MALTKKQRAELRMKFDGRCAYCGCELQEKGWHADHVEPIYRGRDFNRTITDDGRLEFQSRVAERAALDVSENLNPACKQCNLFKGGHTLEGFREQIAHQAERARAYSVNFRTAERFGLIEVIEKPVIFWFEQYNGEAPQGA</sequence>
<reference evidence="2 3" key="1">
    <citation type="submission" date="2023-06" db="EMBL/GenBank/DDBJ databases">
        <title>Identification and characterization of antibiotic-resistant Gram-negative bacteria.</title>
        <authorList>
            <person name="Cho G.-S."/>
            <person name="Lee J."/>
            <person name="Tai E."/>
            <person name="Jeong S."/>
            <person name="Kim I."/>
            <person name="Kim B.-E."/>
            <person name="Jeong M.-I."/>
            <person name="Oh K.-K."/>
            <person name="Franz C.M.A.P."/>
        </authorList>
    </citation>
    <scope>NUCLEOTIDE SEQUENCE [LARGE SCALE GENOMIC DNA]</scope>
    <source>
        <strain evidence="2 3">V106_12</strain>
    </source>
</reference>
<dbReference type="RefSeq" id="WP_285149506.1">
    <property type="nucleotide sequence ID" value="NZ_JASSOM010000056.1"/>
</dbReference>
<dbReference type="EMBL" id="JASSOM010000056">
    <property type="protein sequence ID" value="MDK9364196.1"/>
    <property type="molecule type" value="Genomic_DNA"/>
</dbReference>
<dbReference type="Gene3D" id="1.10.30.50">
    <property type="match status" value="1"/>
</dbReference>
<keyword evidence="2" id="KW-0255">Endonuclease</keyword>
<keyword evidence="3" id="KW-1185">Reference proteome</keyword>
<keyword evidence="2" id="KW-0378">Hydrolase</keyword>
<dbReference type="SMART" id="SM00507">
    <property type="entry name" value="HNHc"/>
    <property type="match status" value="1"/>
</dbReference>
<protein>
    <submittedName>
        <fullName evidence="2">HNH endonuclease signature motif containing protein</fullName>
    </submittedName>
</protein>
<dbReference type="Proteomes" id="UP001223214">
    <property type="component" value="Unassembled WGS sequence"/>
</dbReference>
<organism evidence="2 3">
    <name type="scientific">Lelliottia wanjuensis</name>
    <dbReference type="NCBI Taxonomy" id="3050585"/>
    <lineage>
        <taxon>Bacteria</taxon>
        <taxon>Pseudomonadati</taxon>
        <taxon>Pseudomonadota</taxon>
        <taxon>Gammaproteobacteria</taxon>
        <taxon>Enterobacterales</taxon>
        <taxon>Enterobacteriaceae</taxon>
        <taxon>Lelliottia</taxon>
    </lineage>
</organism>
<comment type="caution">
    <text evidence="2">The sequence shown here is derived from an EMBL/GenBank/DDBJ whole genome shotgun (WGS) entry which is preliminary data.</text>
</comment>
<dbReference type="CDD" id="cd00085">
    <property type="entry name" value="HNHc"/>
    <property type="match status" value="1"/>
</dbReference>
<feature type="domain" description="HNH nuclease" evidence="1">
    <location>
        <begin position="6"/>
        <end position="82"/>
    </location>
</feature>
<dbReference type="AlphaFoldDB" id="A0AAP4D2W1"/>